<keyword evidence="2" id="KW-0812">Transmembrane</keyword>
<feature type="compositionally biased region" description="Polar residues" evidence="1">
    <location>
        <begin position="188"/>
        <end position="199"/>
    </location>
</feature>
<feature type="region of interest" description="Disordered" evidence="1">
    <location>
        <begin position="40"/>
        <end position="199"/>
    </location>
</feature>
<accession>A0A3B0BQ62</accession>
<comment type="caution">
    <text evidence="3">The sequence shown here is derived from an EMBL/GenBank/DDBJ whole genome shotgun (WGS) entry which is preliminary data.</text>
</comment>
<proteinExistence type="predicted"/>
<keyword evidence="2" id="KW-1133">Transmembrane helix</keyword>
<feature type="transmembrane region" description="Helical" evidence="2">
    <location>
        <begin position="211"/>
        <end position="230"/>
    </location>
</feature>
<gene>
    <name evidence="3" type="ORF">D7231_10895</name>
</gene>
<keyword evidence="2" id="KW-0472">Membrane</keyword>
<feature type="compositionally biased region" description="Acidic residues" evidence="1">
    <location>
        <begin position="134"/>
        <end position="144"/>
    </location>
</feature>
<protein>
    <submittedName>
        <fullName evidence="3">Uncharacterized protein</fullName>
    </submittedName>
</protein>
<reference evidence="3 4" key="1">
    <citation type="journal article" date="2015" name="Antonie Van Leeuwenhoek">
        <title>Streptomyces klenkii sp. nov., isolated from deep marine sediment.</title>
        <authorList>
            <person name="Veyisoglu A."/>
            <person name="Sahin N."/>
        </authorList>
    </citation>
    <scope>NUCLEOTIDE SEQUENCE [LARGE SCALE GENOMIC DNA]</scope>
    <source>
        <strain evidence="3 4">KCTC 29202</strain>
    </source>
</reference>
<evidence type="ECO:0000313" key="4">
    <source>
        <dbReference type="Proteomes" id="UP000270343"/>
    </source>
</evidence>
<name>A0A3B0BQ62_9ACTN</name>
<keyword evidence="4" id="KW-1185">Reference proteome</keyword>
<feature type="compositionally biased region" description="Pro residues" evidence="1">
    <location>
        <begin position="40"/>
        <end position="55"/>
    </location>
</feature>
<dbReference type="RefSeq" id="WP_120754876.1">
    <property type="nucleotide sequence ID" value="NZ_RBAM01000004.1"/>
</dbReference>
<organism evidence="3 4">
    <name type="scientific">Streptomyces klenkii</name>
    <dbReference type="NCBI Taxonomy" id="1420899"/>
    <lineage>
        <taxon>Bacteria</taxon>
        <taxon>Bacillati</taxon>
        <taxon>Actinomycetota</taxon>
        <taxon>Actinomycetes</taxon>
        <taxon>Kitasatosporales</taxon>
        <taxon>Streptomycetaceae</taxon>
        <taxon>Streptomyces</taxon>
    </lineage>
</organism>
<dbReference type="EMBL" id="RBAM01000004">
    <property type="protein sequence ID" value="RKN74379.1"/>
    <property type="molecule type" value="Genomic_DNA"/>
</dbReference>
<dbReference type="Proteomes" id="UP000270343">
    <property type="component" value="Unassembled WGS sequence"/>
</dbReference>
<evidence type="ECO:0000256" key="1">
    <source>
        <dbReference type="SAM" id="MobiDB-lite"/>
    </source>
</evidence>
<feature type="compositionally biased region" description="Basic and acidic residues" evidence="1">
    <location>
        <begin position="90"/>
        <end position="100"/>
    </location>
</feature>
<evidence type="ECO:0000313" key="3">
    <source>
        <dbReference type="EMBL" id="RKN74379.1"/>
    </source>
</evidence>
<sequence length="236" mass="23431">MGIDGGRLPGRPRAGLRTRLIAGPLLAASALVVAAAPHPVLPALPEPSPGRPPPRAASAAPEPVPGPTRHASAPPAPGEGRLAGTSAGEGRLHPGREPGRTHRPTAPPAISGSLPSDESDEPSGSPSASPSADPSEDTGTEAGEDTPGPAEDAPGEDAPDTAPPAAVDEAGGVPEQPQEPAGPVTPDPVSTRSPAARNTRTAAYGDRVLRVLPLGTGLALTGLGLGFFALRLRRAK</sequence>
<dbReference type="AlphaFoldDB" id="A0A3B0BQ62"/>
<evidence type="ECO:0000256" key="2">
    <source>
        <dbReference type="SAM" id="Phobius"/>
    </source>
</evidence>
<feature type="compositionally biased region" description="Low complexity" evidence="1">
    <location>
        <begin position="111"/>
        <end position="133"/>
    </location>
</feature>